<organism evidence="2 3">
    <name type="scientific">Mucor saturninus</name>
    <dbReference type="NCBI Taxonomy" id="64648"/>
    <lineage>
        <taxon>Eukaryota</taxon>
        <taxon>Fungi</taxon>
        <taxon>Fungi incertae sedis</taxon>
        <taxon>Mucoromycota</taxon>
        <taxon>Mucoromycotina</taxon>
        <taxon>Mucoromycetes</taxon>
        <taxon>Mucorales</taxon>
        <taxon>Mucorineae</taxon>
        <taxon>Mucoraceae</taxon>
        <taxon>Mucor</taxon>
    </lineage>
</organism>
<evidence type="ECO:0000313" key="3">
    <source>
        <dbReference type="Proteomes" id="UP000603453"/>
    </source>
</evidence>
<evidence type="ECO:0000313" key="2">
    <source>
        <dbReference type="EMBL" id="KAG2211972.1"/>
    </source>
</evidence>
<name>A0A8H7VAV0_9FUNG</name>
<dbReference type="EMBL" id="JAEPRD010000007">
    <property type="protein sequence ID" value="KAG2211972.1"/>
    <property type="molecule type" value="Genomic_DNA"/>
</dbReference>
<gene>
    <name evidence="2" type="ORF">INT47_004659</name>
</gene>
<reference evidence="2" key="1">
    <citation type="submission" date="2020-12" db="EMBL/GenBank/DDBJ databases">
        <title>Metabolic potential, ecology and presence of endohyphal bacteria is reflected in genomic diversity of Mucoromycotina.</title>
        <authorList>
            <person name="Muszewska A."/>
            <person name="Okrasinska A."/>
            <person name="Steczkiewicz K."/>
            <person name="Drgas O."/>
            <person name="Orlowska M."/>
            <person name="Perlinska-Lenart U."/>
            <person name="Aleksandrzak-Piekarczyk T."/>
            <person name="Szatraj K."/>
            <person name="Zielenkiewicz U."/>
            <person name="Pilsyk S."/>
            <person name="Malc E."/>
            <person name="Mieczkowski P."/>
            <person name="Kruszewska J.S."/>
            <person name="Biernat P."/>
            <person name="Pawlowska J."/>
        </authorList>
    </citation>
    <scope>NUCLEOTIDE SEQUENCE</scope>
    <source>
        <strain evidence="2">WA0000017839</strain>
    </source>
</reference>
<evidence type="ECO:0000256" key="1">
    <source>
        <dbReference type="SAM" id="MobiDB-lite"/>
    </source>
</evidence>
<sequence length="139" mass="15795">MVIPTIVPEMPLPAPVIRQRKLHRRSSTGQLFKKRLSTLLEVDTKSLVETDNETLSDSNSSRSLETGQVSKRDGALGLLRSKFQKSYSTSDIHSFSQPAARRRKRDAILVIFSGRFSPKQDIVKKRTKLFRSLPSWKKA</sequence>
<feature type="region of interest" description="Disordered" evidence="1">
    <location>
        <begin position="50"/>
        <end position="69"/>
    </location>
</feature>
<protein>
    <submittedName>
        <fullName evidence="2">Uncharacterized protein</fullName>
    </submittedName>
</protein>
<keyword evidence="3" id="KW-1185">Reference proteome</keyword>
<comment type="caution">
    <text evidence="2">The sequence shown here is derived from an EMBL/GenBank/DDBJ whole genome shotgun (WGS) entry which is preliminary data.</text>
</comment>
<dbReference type="Proteomes" id="UP000603453">
    <property type="component" value="Unassembled WGS sequence"/>
</dbReference>
<proteinExistence type="predicted"/>
<dbReference type="AlphaFoldDB" id="A0A8H7VAV0"/>
<dbReference type="OrthoDB" id="2259989at2759"/>
<accession>A0A8H7VAV0</accession>